<keyword evidence="5" id="KW-0175">Coiled coil</keyword>
<dbReference type="PANTHER" id="PTHR46951">
    <property type="entry name" value="BED-TYPE DOMAIN-CONTAINING PROTEIN"/>
    <property type="match status" value="1"/>
</dbReference>
<keyword evidence="2 4" id="KW-0863">Zinc-finger</keyword>
<keyword evidence="3" id="KW-0862">Zinc</keyword>
<dbReference type="GO" id="GO:0008270">
    <property type="term" value="F:zinc ion binding"/>
    <property type="evidence" value="ECO:0007669"/>
    <property type="project" value="UniProtKB-KW"/>
</dbReference>
<dbReference type="AlphaFoldDB" id="A0A5A7PXU2"/>
<dbReference type="Pfam" id="PF02892">
    <property type="entry name" value="zf-BED"/>
    <property type="match status" value="2"/>
</dbReference>
<proteinExistence type="predicted"/>
<feature type="domain" description="BED-type" evidence="7">
    <location>
        <begin position="441"/>
        <end position="500"/>
    </location>
</feature>
<dbReference type="InterPro" id="IPR003656">
    <property type="entry name" value="Znf_BED"/>
</dbReference>
<dbReference type="EMBL" id="BKCP01005405">
    <property type="protein sequence ID" value="GER37675.1"/>
    <property type="molecule type" value="Genomic_DNA"/>
</dbReference>
<dbReference type="Proteomes" id="UP000325081">
    <property type="component" value="Unassembled WGS sequence"/>
</dbReference>
<keyword evidence="1" id="KW-0479">Metal-binding</keyword>
<evidence type="ECO:0000313" key="8">
    <source>
        <dbReference type="EMBL" id="GER37675.1"/>
    </source>
</evidence>
<evidence type="ECO:0000313" key="9">
    <source>
        <dbReference type="Proteomes" id="UP000325081"/>
    </source>
</evidence>
<comment type="caution">
    <text evidence="8">The sequence shown here is derived from an EMBL/GenBank/DDBJ whole genome shotgun (WGS) entry which is preliminary data.</text>
</comment>
<evidence type="ECO:0000256" key="5">
    <source>
        <dbReference type="SAM" id="Coils"/>
    </source>
</evidence>
<dbReference type="InterPro" id="IPR056280">
    <property type="entry name" value="AIPP2-like_SPOC"/>
</dbReference>
<evidence type="ECO:0000259" key="7">
    <source>
        <dbReference type="PROSITE" id="PS50808"/>
    </source>
</evidence>
<evidence type="ECO:0000256" key="1">
    <source>
        <dbReference type="ARBA" id="ARBA00022723"/>
    </source>
</evidence>
<sequence>MSTQLWGKTNSRGSWFSLLCVSLDARMTDEQSDAYQSSRSAQLVSAWSMANNNTFLLCSFMLKRGRFAIPRQNLSINVAAHVSNNACLEVARIMPDLLSLEIVPRIEIWPASFKSSPPDEHSVALFFLPEERDEEVFNNMLTYAMCGDFALKATIGKAELLVFTSIQLPGKLHRLQGNPYLWGVFKGQRVGASHQSGNQLQTQTPIVRLSLSANSCGHRSFDEKENLVTISSERSPLTHAPIVDRRGRRLDDAWQHANSLDPLRQKAECKYCGFVSLHGGISRLKAHLGGGHPKIRLPGCEQVPPHVKEVMSDWFNDWVYKTKALWTKEIRAEVGAHDERENPHDAVWEERDRNIKGCFSFDFSRGQISHKVPGGMNQNANGEAWPKVPSEKRGVTSVKVKNVKTSISPETKGVMSDWSRSPSSSKVTESQGGEQSDRRGKRLDNAWQHAKVLDEARQKAQCNYCGFISTYGGISRLKAHLAGGSAEVQLQGCSRVPLEIKSMMEEWFNEWVKYASAAWTKRSKVPLLYPLEKLPLGKSNKRGRPPLDDTWEHAVPLDKSRQVTKCKYCGFVSSRGGIAQMRAHLSGGDLTMQFEGCPYVPPEVKSLMMPTSVKKKCKKKSKTANVEIAGGGAQETVSMADEARWSEKRHIDGVHNTCLKESLQKLIHEKNANMQKMQFEIHSLQNRLASMP</sequence>
<evidence type="ECO:0000256" key="3">
    <source>
        <dbReference type="ARBA" id="ARBA00022833"/>
    </source>
</evidence>
<reference evidence="9" key="1">
    <citation type="journal article" date="2019" name="Curr. Biol.">
        <title>Genome Sequence of Striga asiatica Provides Insight into the Evolution of Plant Parasitism.</title>
        <authorList>
            <person name="Yoshida S."/>
            <person name="Kim S."/>
            <person name="Wafula E.K."/>
            <person name="Tanskanen J."/>
            <person name="Kim Y.M."/>
            <person name="Honaas L."/>
            <person name="Yang Z."/>
            <person name="Spallek T."/>
            <person name="Conn C.E."/>
            <person name="Ichihashi Y."/>
            <person name="Cheong K."/>
            <person name="Cui S."/>
            <person name="Der J.P."/>
            <person name="Gundlach H."/>
            <person name="Jiao Y."/>
            <person name="Hori C."/>
            <person name="Ishida J.K."/>
            <person name="Kasahara H."/>
            <person name="Kiba T."/>
            <person name="Kim M.S."/>
            <person name="Koo N."/>
            <person name="Laohavisit A."/>
            <person name="Lee Y.H."/>
            <person name="Lumba S."/>
            <person name="McCourt P."/>
            <person name="Mortimer J.C."/>
            <person name="Mutuku J.M."/>
            <person name="Nomura T."/>
            <person name="Sasaki-Sekimoto Y."/>
            <person name="Seto Y."/>
            <person name="Wang Y."/>
            <person name="Wakatake T."/>
            <person name="Sakakibara H."/>
            <person name="Demura T."/>
            <person name="Yamaguchi S."/>
            <person name="Yoneyama K."/>
            <person name="Manabe R.I."/>
            <person name="Nelson D.C."/>
            <person name="Schulman A.H."/>
            <person name="Timko M.P."/>
            <person name="dePamphilis C.W."/>
            <person name="Choi D."/>
            <person name="Shirasu K."/>
        </authorList>
    </citation>
    <scope>NUCLEOTIDE SEQUENCE [LARGE SCALE GENOMIC DNA]</scope>
    <source>
        <strain evidence="9">cv. UVA1</strain>
    </source>
</reference>
<evidence type="ECO:0000256" key="2">
    <source>
        <dbReference type="ARBA" id="ARBA00022771"/>
    </source>
</evidence>
<feature type="region of interest" description="Disordered" evidence="6">
    <location>
        <begin position="373"/>
        <end position="442"/>
    </location>
</feature>
<evidence type="ECO:0000256" key="6">
    <source>
        <dbReference type="SAM" id="MobiDB-lite"/>
    </source>
</evidence>
<feature type="domain" description="BED-type" evidence="7">
    <location>
        <begin position="248"/>
        <end position="299"/>
    </location>
</feature>
<keyword evidence="9" id="KW-1185">Reference proteome</keyword>
<dbReference type="OrthoDB" id="1932206at2759"/>
<feature type="coiled-coil region" evidence="5">
    <location>
        <begin position="660"/>
        <end position="687"/>
    </location>
</feature>
<feature type="domain" description="BED-type" evidence="7">
    <location>
        <begin position="545"/>
        <end position="604"/>
    </location>
</feature>
<accession>A0A5A7PXU2</accession>
<dbReference type="GO" id="GO:0003677">
    <property type="term" value="F:DNA binding"/>
    <property type="evidence" value="ECO:0007669"/>
    <property type="project" value="InterPro"/>
</dbReference>
<dbReference type="PANTHER" id="PTHR46951:SF2">
    <property type="entry name" value="BED-TYPE DOMAIN-CONTAINING PROTEIN"/>
    <property type="match status" value="1"/>
</dbReference>
<evidence type="ECO:0000256" key="4">
    <source>
        <dbReference type="PROSITE-ProRule" id="PRU00027"/>
    </source>
</evidence>
<protein>
    <submittedName>
        <fullName evidence="8">E4/E8 binding protein-1</fullName>
    </submittedName>
</protein>
<name>A0A5A7PXU2_STRAF</name>
<feature type="compositionally biased region" description="Polar residues" evidence="6">
    <location>
        <begin position="418"/>
        <end position="434"/>
    </location>
</feature>
<gene>
    <name evidence="8" type="ORF">STAS_14101</name>
</gene>
<organism evidence="8 9">
    <name type="scientific">Striga asiatica</name>
    <name type="common">Asiatic witchweed</name>
    <name type="synonym">Buchnera asiatica</name>
    <dbReference type="NCBI Taxonomy" id="4170"/>
    <lineage>
        <taxon>Eukaryota</taxon>
        <taxon>Viridiplantae</taxon>
        <taxon>Streptophyta</taxon>
        <taxon>Embryophyta</taxon>
        <taxon>Tracheophyta</taxon>
        <taxon>Spermatophyta</taxon>
        <taxon>Magnoliopsida</taxon>
        <taxon>eudicotyledons</taxon>
        <taxon>Gunneridae</taxon>
        <taxon>Pentapetalae</taxon>
        <taxon>asterids</taxon>
        <taxon>lamiids</taxon>
        <taxon>Lamiales</taxon>
        <taxon>Orobanchaceae</taxon>
        <taxon>Buchnereae</taxon>
        <taxon>Striga</taxon>
    </lineage>
</organism>
<dbReference type="Pfam" id="PF23121">
    <property type="entry name" value="SPOC_AIPP2"/>
    <property type="match status" value="1"/>
</dbReference>
<dbReference type="PROSITE" id="PS50808">
    <property type="entry name" value="ZF_BED"/>
    <property type="match status" value="3"/>
</dbReference>
<feature type="compositionally biased region" description="Low complexity" evidence="6">
    <location>
        <begin position="395"/>
        <end position="406"/>
    </location>
</feature>